<feature type="non-terminal residue" evidence="1">
    <location>
        <position position="1"/>
    </location>
</feature>
<proteinExistence type="predicted"/>
<dbReference type="EMBL" id="JAXCGZ010023422">
    <property type="protein sequence ID" value="KAK7012571.1"/>
    <property type="molecule type" value="Genomic_DNA"/>
</dbReference>
<dbReference type="AlphaFoldDB" id="A0AAN8W9E0"/>
<comment type="caution">
    <text evidence="1">The sequence shown here is derived from an EMBL/GenBank/DDBJ whole genome shotgun (WGS) entry which is preliminary data.</text>
</comment>
<dbReference type="Proteomes" id="UP001381693">
    <property type="component" value="Unassembled WGS sequence"/>
</dbReference>
<protein>
    <submittedName>
        <fullName evidence="1">Uncharacterized protein</fullName>
    </submittedName>
</protein>
<sequence>GSGDNKICSPLLGVGLGTSDVISPPISEAAEVVQMARFYAMVLRQAFPPSRDAENLWKPEEICILADGSSNRENKVNSECFPVNVNTGGGEPEDRCNSDHERTNIDAGVSFGDSDFHGINFDDVPYIDSSDIVIKETNDCIKNKVSLDLGTGSSVIYSGFVVPDGKLCSKPTENIKFDKSFRNSSAIENHTYKTKDEVLNHDINVSTIENSVAQEECNNYKSAKDPVLQILSSHDYDKSKNEEPHTTIEANVPHIGNECFCPGQEEIYIGEATKCVFGCYNKDFNANSERFSGDNETESLYYENENRLEADYIHSMPYSVEKLQTETVSHDIQHIELDLRNRNDDSCIPAISCEESENYICQDITDGEKLNDENISFALENTKKESLKTVIPEGLVRTATLDPDNDFDISPIFFGTVRQETPLNDCIRDTDSSAGFDISHSNSASSLTEPYMVVDYASGPDFSFDIINNIADKLETRKKDSQSESHFGRDSHLINEVSAVPESVEPHHNSISVNCKHQSSGFTASDYQTAPQTLPEVVLPLSIKSGINPTNSGVSLVQNEMLEPNEIISSQGFKFLPNTSRSIEPSDSQRHSDSVAVDDWDRSLYQSKFKYNLEKSICNYRWIPFALELLSRNSAIINRNLSNRFRICLNQISPSNHGIKEHTKIRELKRLQNKGKCRKLQLSFSGLLKALEYYWRIQKVNENKAKLNTNDAPCMDTRNGETDISKSSTAVEVADACTKEISTCSLSSKAKDCDVFDTFRNVKMVNYFDAEQKENNKYVKELVENSTKDILASDNLNRTYGTMKHLNIHETVPSNIPFKYRPSTAIKDGCVDVNSGDLAPDDDYKKEIPCPKPIIVDINDYTMDNLSVNEKQPIKKCLNCFDYTEYPFVQERSGTETPIQVPGNLKQNQTSGTQLPSFSTLEVMFEEARKDLLHFHHMEEFNKNGSFTSNKKEIYILIEELYIIQEIQKKL</sequence>
<gene>
    <name evidence="1" type="ORF">SK128_023694</name>
</gene>
<name>A0AAN8W9E0_HALRR</name>
<accession>A0AAN8W9E0</accession>
<reference evidence="1 2" key="1">
    <citation type="submission" date="2023-11" db="EMBL/GenBank/DDBJ databases">
        <title>Halocaridina rubra genome assembly.</title>
        <authorList>
            <person name="Smith C."/>
        </authorList>
    </citation>
    <scope>NUCLEOTIDE SEQUENCE [LARGE SCALE GENOMIC DNA]</scope>
    <source>
        <strain evidence="1">EP-1</strain>
        <tissue evidence="1">Whole</tissue>
    </source>
</reference>
<evidence type="ECO:0000313" key="1">
    <source>
        <dbReference type="EMBL" id="KAK7012571.1"/>
    </source>
</evidence>
<evidence type="ECO:0000313" key="2">
    <source>
        <dbReference type="Proteomes" id="UP001381693"/>
    </source>
</evidence>
<keyword evidence="2" id="KW-1185">Reference proteome</keyword>
<organism evidence="1 2">
    <name type="scientific">Halocaridina rubra</name>
    <name type="common">Hawaiian red shrimp</name>
    <dbReference type="NCBI Taxonomy" id="373956"/>
    <lineage>
        <taxon>Eukaryota</taxon>
        <taxon>Metazoa</taxon>
        <taxon>Ecdysozoa</taxon>
        <taxon>Arthropoda</taxon>
        <taxon>Crustacea</taxon>
        <taxon>Multicrustacea</taxon>
        <taxon>Malacostraca</taxon>
        <taxon>Eumalacostraca</taxon>
        <taxon>Eucarida</taxon>
        <taxon>Decapoda</taxon>
        <taxon>Pleocyemata</taxon>
        <taxon>Caridea</taxon>
        <taxon>Atyoidea</taxon>
        <taxon>Atyidae</taxon>
        <taxon>Halocaridina</taxon>
    </lineage>
</organism>